<feature type="transmembrane region" description="Helical" evidence="6">
    <location>
        <begin position="183"/>
        <end position="202"/>
    </location>
</feature>
<feature type="transmembrane region" description="Helical" evidence="6">
    <location>
        <begin position="276"/>
        <end position="297"/>
    </location>
</feature>
<evidence type="ECO:0000256" key="6">
    <source>
        <dbReference type="SAM" id="Phobius"/>
    </source>
</evidence>
<dbReference type="Pfam" id="PF07690">
    <property type="entry name" value="MFS_1"/>
    <property type="match status" value="1"/>
</dbReference>
<gene>
    <name evidence="8" type="ORF">G1H19_17125</name>
</gene>
<dbReference type="AlphaFoldDB" id="A0A7K3WH64"/>
<feature type="transmembrane region" description="Helical" evidence="6">
    <location>
        <begin position="370"/>
        <end position="392"/>
    </location>
</feature>
<feature type="region of interest" description="Disordered" evidence="5">
    <location>
        <begin position="463"/>
        <end position="495"/>
    </location>
</feature>
<evidence type="ECO:0000313" key="9">
    <source>
        <dbReference type="Proteomes" id="UP000470470"/>
    </source>
</evidence>
<feature type="transmembrane region" description="Helical" evidence="6">
    <location>
        <begin position="341"/>
        <end position="364"/>
    </location>
</feature>
<feature type="transmembrane region" description="Helical" evidence="6">
    <location>
        <begin position="245"/>
        <end position="264"/>
    </location>
</feature>
<dbReference type="PANTHER" id="PTHR23501">
    <property type="entry name" value="MAJOR FACILITATOR SUPERFAMILY"/>
    <property type="match status" value="1"/>
</dbReference>
<evidence type="ECO:0000259" key="7">
    <source>
        <dbReference type="PROSITE" id="PS50850"/>
    </source>
</evidence>
<dbReference type="PROSITE" id="PS50850">
    <property type="entry name" value="MFS"/>
    <property type="match status" value="1"/>
</dbReference>
<feature type="domain" description="Major facilitator superfamily (MFS) profile" evidence="7">
    <location>
        <begin position="32"/>
        <end position="466"/>
    </location>
</feature>
<feature type="transmembrane region" description="Helical" evidence="6">
    <location>
        <begin position="439"/>
        <end position="458"/>
    </location>
</feature>
<keyword evidence="2 6" id="KW-0812">Transmembrane</keyword>
<feature type="transmembrane region" description="Helical" evidence="6">
    <location>
        <begin position="412"/>
        <end position="433"/>
    </location>
</feature>
<feature type="transmembrane region" description="Helical" evidence="6">
    <location>
        <begin position="97"/>
        <end position="123"/>
    </location>
</feature>
<feature type="transmembrane region" description="Helical" evidence="6">
    <location>
        <begin position="223"/>
        <end position="239"/>
    </location>
</feature>
<sequence length="495" mass="49647">MSRVGKQGVHRGVGGRVADQTAGVFDRRHRLTTAGLLMLITFVAFEAMAVATAMPSAVRELDGLSWYGWPFTGLLVAQVIGMVVGGDVGDRRGVRTALLWGVGLFALGLLACGVSVTMVAFVAGRVLQGLGAGLISVSLFVVAGQAYSAALRPALFGAFSAAWVLPALLGPLVAGLLATHATWRLVFLGILPLIAVGLLLVLPATSRLPVPTERPRPARARRAWAVLTGLGVGCLQYAGQRLDLIAVGIAVFGLAALVAGLRPLLPAGTARLRRGLPTVIAVRGLLSGSFFGVDALLPLALSEVHGYSAVQAGIPLTVGALGWSAASQLQARRPDTSRVRLLQIGFVCIAVGVAGTALAVAPGLGGFSAYVTWSIAGFGMGLGMPSVGVLLLDLSPEHRRGADSAALQIADVVGAALCIGLAGVLVAAATGGALPLSTALLVAIAVFTTIAVAGALAAGRAAPPADGGTRPAPGVGVQSSSPSGTGGPATTLAPS</sequence>
<dbReference type="InterPro" id="IPR036259">
    <property type="entry name" value="MFS_trans_sf"/>
</dbReference>
<dbReference type="Proteomes" id="UP000470470">
    <property type="component" value="Unassembled WGS sequence"/>
</dbReference>
<proteinExistence type="predicted"/>
<keyword evidence="9" id="KW-1185">Reference proteome</keyword>
<protein>
    <submittedName>
        <fullName evidence="8">MFS transporter</fullName>
    </submittedName>
</protein>
<dbReference type="Gene3D" id="1.20.1250.20">
    <property type="entry name" value="MFS general substrate transporter like domains"/>
    <property type="match status" value="1"/>
</dbReference>
<keyword evidence="3 6" id="KW-1133">Transmembrane helix</keyword>
<comment type="subcellular location">
    <subcellularLocation>
        <location evidence="1">Cell membrane</location>
        <topology evidence="1">Multi-pass membrane protein</topology>
    </subcellularLocation>
</comment>
<feature type="transmembrane region" description="Helical" evidence="6">
    <location>
        <begin position="309"/>
        <end position="329"/>
    </location>
</feature>
<dbReference type="SUPFAM" id="SSF103473">
    <property type="entry name" value="MFS general substrate transporter"/>
    <property type="match status" value="1"/>
</dbReference>
<comment type="caution">
    <text evidence="8">The sequence shown here is derived from an EMBL/GenBank/DDBJ whole genome shotgun (WGS) entry which is preliminary data.</text>
</comment>
<feature type="transmembrane region" description="Helical" evidence="6">
    <location>
        <begin position="129"/>
        <end position="147"/>
    </location>
</feature>
<dbReference type="PANTHER" id="PTHR23501:SF154">
    <property type="entry name" value="MULTIDRUG-EFFLUX TRANSPORTER RV1634-RELATED"/>
    <property type="match status" value="1"/>
</dbReference>
<evidence type="ECO:0000256" key="3">
    <source>
        <dbReference type="ARBA" id="ARBA00022989"/>
    </source>
</evidence>
<feature type="transmembrane region" description="Helical" evidence="6">
    <location>
        <begin position="66"/>
        <end position="85"/>
    </location>
</feature>
<evidence type="ECO:0000313" key="8">
    <source>
        <dbReference type="EMBL" id="NEL55706.1"/>
    </source>
</evidence>
<name>A0A7K3WH64_9ACTN</name>
<evidence type="ECO:0000256" key="2">
    <source>
        <dbReference type="ARBA" id="ARBA00022692"/>
    </source>
</evidence>
<dbReference type="InterPro" id="IPR020846">
    <property type="entry name" value="MFS_dom"/>
</dbReference>
<dbReference type="EMBL" id="JAAGWK010000025">
    <property type="protein sequence ID" value="NEL55706.1"/>
    <property type="molecule type" value="Genomic_DNA"/>
</dbReference>
<organism evidence="8 9">
    <name type="scientific">Goekera deserti</name>
    <dbReference type="NCBI Taxonomy" id="2497753"/>
    <lineage>
        <taxon>Bacteria</taxon>
        <taxon>Bacillati</taxon>
        <taxon>Actinomycetota</taxon>
        <taxon>Actinomycetes</taxon>
        <taxon>Geodermatophilales</taxon>
        <taxon>Geodermatophilaceae</taxon>
        <taxon>Goekera</taxon>
    </lineage>
</organism>
<reference evidence="8 9" key="1">
    <citation type="submission" date="2020-02" db="EMBL/GenBank/DDBJ databases">
        <title>The whole genome sequence of CPCC 205119.</title>
        <authorList>
            <person name="Jiang Z."/>
        </authorList>
    </citation>
    <scope>NUCLEOTIDE SEQUENCE [LARGE SCALE GENOMIC DNA]</scope>
    <source>
        <strain evidence="8 9">CPCC 205119</strain>
    </source>
</reference>
<evidence type="ECO:0000256" key="1">
    <source>
        <dbReference type="ARBA" id="ARBA00004651"/>
    </source>
</evidence>
<evidence type="ECO:0000256" key="5">
    <source>
        <dbReference type="SAM" id="MobiDB-lite"/>
    </source>
</evidence>
<feature type="transmembrane region" description="Helical" evidence="6">
    <location>
        <begin position="154"/>
        <end position="177"/>
    </location>
</feature>
<feature type="transmembrane region" description="Helical" evidence="6">
    <location>
        <begin position="34"/>
        <end position="54"/>
    </location>
</feature>
<dbReference type="GO" id="GO:0005886">
    <property type="term" value="C:plasma membrane"/>
    <property type="evidence" value="ECO:0007669"/>
    <property type="project" value="UniProtKB-SubCell"/>
</dbReference>
<accession>A0A7K3WH64</accession>
<dbReference type="GO" id="GO:0022857">
    <property type="term" value="F:transmembrane transporter activity"/>
    <property type="evidence" value="ECO:0007669"/>
    <property type="project" value="InterPro"/>
</dbReference>
<evidence type="ECO:0000256" key="4">
    <source>
        <dbReference type="ARBA" id="ARBA00023136"/>
    </source>
</evidence>
<dbReference type="InterPro" id="IPR011701">
    <property type="entry name" value="MFS"/>
</dbReference>
<keyword evidence="4 6" id="KW-0472">Membrane</keyword>